<dbReference type="PANTHER" id="PTHR11141">
    <property type="entry name" value="PROTEIN TRANSPORT PROTEIN SEC23"/>
    <property type="match status" value="1"/>
</dbReference>
<dbReference type="Gramene" id="PRQ36278">
    <property type="protein sequence ID" value="PRQ36278"/>
    <property type="gene ID" value="RchiOBHm_Chr4g0389651"/>
</dbReference>
<dbReference type="GO" id="GO:0046872">
    <property type="term" value="F:metal ion binding"/>
    <property type="evidence" value="ECO:0007669"/>
    <property type="project" value="UniProtKB-KW"/>
</dbReference>
<keyword evidence="1" id="KW-0862">Zinc</keyword>
<protein>
    <recommendedName>
        <fullName evidence="1">Protein transport protein SEC23</fullName>
    </recommendedName>
</protein>
<keyword evidence="1" id="KW-0479">Metal-binding</keyword>
<dbReference type="GO" id="GO:0090110">
    <property type="term" value="P:COPII-coated vesicle cargo loading"/>
    <property type="evidence" value="ECO:0007669"/>
    <property type="project" value="TreeGrafter"/>
</dbReference>
<organism evidence="2 3">
    <name type="scientific">Rosa chinensis</name>
    <name type="common">China rose</name>
    <dbReference type="NCBI Taxonomy" id="74649"/>
    <lineage>
        <taxon>Eukaryota</taxon>
        <taxon>Viridiplantae</taxon>
        <taxon>Streptophyta</taxon>
        <taxon>Embryophyta</taxon>
        <taxon>Tracheophyta</taxon>
        <taxon>Spermatophyta</taxon>
        <taxon>Magnoliopsida</taxon>
        <taxon>eudicotyledons</taxon>
        <taxon>Gunneridae</taxon>
        <taxon>Pentapetalae</taxon>
        <taxon>rosids</taxon>
        <taxon>fabids</taxon>
        <taxon>Rosales</taxon>
        <taxon>Rosaceae</taxon>
        <taxon>Rosoideae</taxon>
        <taxon>Rosoideae incertae sedis</taxon>
        <taxon>Rosa</taxon>
    </lineage>
</organism>
<comment type="similarity">
    <text evidence="1">Belongs to the SEC23/SEC24 family. SEC23 subfamily.</text>
</comment>
<proteinExistence type="inferred from homology"/>
<name>A0A2P6QQ47_ROSCH</name>
<comment type="subcellular location">
    <subcellularLocation>
        <location evidence="1">Cytoplasmic vesicle</location>
        <location evidence="1">COPII-coated vesicle membrane</location>
        <topology evidence="1">Peripheral membrane protein</topology>
        <orientation evidence="1">Cytoplasmic side</orientation>
    </subcellularLocation>
    <subcellularLocation>
        <location evidence="1">Endoplasmic reticulum membrane</location>
        <topology evidence="1">Peripheral membrane protein</topology>
        <orientation evidence="1">Cytoplasmic side</orientation>
    </subcellularLocation>
</comment>
<comment type="caution">
    <text evidence="2">The sequence shown here is derived from an EMBL/GenBank/DDBJ whole genome shotgun (WGS) entry which is preliminary data.</text>
</comment>
<dbReference type="InterPro" id="IPR037364">
    <property type="entry name" value="Sec23"/>
</dbReference>
<dbReference type="Gene3D" id="3.40.50.410">
    <property type="entry name" value="von Willebrand factor, type A domain"/>
    <property type="match status" value="1"/>
</dbReference>
<sequence>MVSRCWHATISPGIIVDSSVIEVTDASILLNFYGCSLVQSGVAQLEDPVERSGEFMLLGESFESDQLRRCLWHICTRDEEDKRRLYCDANIEIRLFLIGKPKI</sequence>
<dbReference type="GO" id="GO:0005789">
    <property type="term" value="C:endoplasmic reticulum membrane"/>
    <property type="evidence" value="ECO:0007669"/>
    <property type="project" value="UniProtKB-SubCell"/>
</dbReference>
<dbReference type="GO" id="GO:0015031">
    <property type="term" value="P:protein transport"/>
    <property type="evidence" value="ECO:0007669"/>
    <property type="project" value="UniProtKB-KW"/>
</dbReference>
<keyword evidence="1" id="KW-0472">Membrane</keyword>
<dbReference type="GO" id="GO:0070971">
    <property type="term" value="C:endoplasmic reticulum exit site"/>
    <property type="evidence" value="ECO:0007669"/>
    <property type="project" value="TreeGrafter"/>
</dbReference>
<accession>A0A2P6QQ47</accession>
<dbReference type="InterPro" id="IPR036465">
    <property type="entry name" value="vWFA_dom_sf"/>
</dbReference>
<keyword evidence="1" id="KW-0968">Cytoplasmic vesicle</keyword>
<reference evidence="2 3" key="1">
    <citation type="journal article" date="2018" name="Nat. Genet.">
        <title>The Rosa genome provides new insights in the design of modern roses.</title>
        <authorList>
            <person name="Bendahmane M."/>
        </authorList>
    </citation>
    <scope>NUCLEOTIDE SEQUENCE [LARGE SCALE GENOMIC DNA]</scope>
    <source>
        <strain evidence="3">cv. Old Blush</strain>
    </source>
</reference>
<dbReference type="AlphaFoldDB" id="A0A2P6QQ47"/>
<evidence type="ECO:0000256" key="1">
    <source>
        <dbReference type="RuleBase" id="RU365030"/>
    </source>
</evidence>
<dbReference type="STRING" id="74649.A0A2P6QQ47"/>
<keyword evidence="1" id="KW-0256">Endoplasmic reticulum</keyword>
<keyword evidence="1" id="KW-0813">Transport</keyword>
<dbReference type="GO" id="GO:0030127">
    <property type="term" value="C:COPII vesicle coat"/>
    <property type="evidence" value="ECO:0007669"/>
    <property type="project" value="TreeGrafter"/>
</dbReference>
<dbReference type="Proteomes" id="UP000238479">
    <property type="component" value="Chromosome 4"/>
</dbReference>
<dbReference type="EMBL" id="PDCK01000042">
    <property type="protein sequence ID" value="PRQ36278.1"/>
    <property type="molecule type" value="Genomic_DNA"/>
</dbReference>
<keyword evidence="3" id="KW-1185">Reference proteome</keyword>
<dbReference type="PANTHER" id="PTHR11141:SF22">
    <property type="entry name" value="PROTEIN TRANSPORT PROTEIN SEC23 G"/>
    <property type="match status" value="1"/>
</dbReference>
<keyword evidence="1" id="KW-0963">Cytoplasm</keyword>
<evidence type="ECO:0000313" key="2">
    <source>
        <dbReference type="EMBL" id="PRQ36278.1"/>
    </source>
</evidence>
<comment type="function">
    <text evidence="1">Component of the coat protein complex II (COPII) which promotes the formation of transport vesicles from the endoplasmic reticulum (ER). The coat has two main functions, the physical deformation of the endoplasmic reticulum membrane into vesicles and the selection of cargo molecules.</text>
</comment>
<gene>
    <name evidence="2" type="ORF">RchiOBHm_Chr4g0389651</name>
</gene>
<evidence type="ECO:0000313" key="3">
    <source>
        <dbReference type="Proteomes" id="UP000238479"/>
    </source>
</evidence>
<keyword evidence="1" id="KW-0931">ER-Golgi transport</keyword>
<keyword evidence="1" id="KW-0653">Protein transport</keyword>
<dbReference type="GO" id="GO:0005096">
    <property type="term" value="F:GTPase activator activity"/>
    <property type="evidence" value="ECO:0007669"/>
    <property type="project" value="TreeGrafter"/>
</dbReference>